<keyword evidence="3" id="KW-1185">Reference proteome</keyword>
<dbReference type="EMBL" id="JABSNO010000004">
    <property type="protein sequence ID" value="NRS91797.1"/>
    <property type="molecule type" value="Genomic_DNA"/>
</dbReference>
<evidence type="ECO:0000256" key="1">
    <source>
        <dbReference type="SAM" id="Phobius"/>
    </source>
</evidence>
<gene>
    <name evidence="2" type="ORF">HNQ03_000864</name>
</gene>
<evidence type="ECO:0000313" key="2">
    <source>
        <dbReference type="EMBL" id="NRS91797.1"/>
    </source>
</evidence>
<dbReference type="AlphaFoldDB" id="A0A8J8G8C3"/>
<dbReference type="RefSeq" id="WP_173778414.1">
    <property type="nucleotide sequence ID" value="NZ_JABSNO010000004.1"/>
</dbReference>
<reference evidence="2" key="1">
    <citation type="submission" date="2020-05" db="EMBL/GenBank/DDBJ databases">
        <title>Genomic Encyclopedia of Type Strains, Phase IV (KMG-V): Genome sequencing to study the core and pangenomes of soil and plant-associated prokaryotes.</title>
        <authorList>
            <person name="Whitman W."/>
        </authorList>
    </citation>
    <scope>NUCLEOTIDE SEQUENCE</scope>
    <source>
        <strain evidence="2">16F</strain>
    </source>
</reference>
<proteinExistence type="predicted"/>
<keyword evidence="1" id="KW-1133">Transmembrane helix</keyword>
<keyword evidence="1" id="KW-0812">Transmembrane</keyword>
<name>A0A8J8G8C3_9FLAO</name>
<dbReference type="InterPro" id="IPR010994">
    <property type="entry name" value="RuvA_2-like"/>
</dbReference>
<evidence type="ECO:0008006" key="4">
    <source>
        <dbReference type="Google" id="ProtNLM"/>
    </source>
</evidence>
<accession>A0A8J8G8C3</accession>
<evidence type="ECO:0000313" key="3">
    <source>
        <dbReference type="Proteomes" id="UP000610746"/>
    </source>
</evidence>
<dbReference type="Proteomes" id="UP000610746">
    <property type="component" value="Unassembled WGS sequence"/>
</dbReference>
<sequence length="461" mass="52655">MNEKLSTKMNKNRIIGILLFIIICGAAFFIFKLNQKAETEVASDTMEFSAPTNISEIELSDFNPNDLDKQGWVALGFTENQAGTILNWKDVLGGSFGDKAQLKKCYAISPEKYAEIESYIQLPETKAKNFKQNNYQQYTPQGYTPKNQVQAKGKFNPDSYTAADWQGIGFSEKQAISIVKYKNYLGGSFISKEKFEECFMISPENYAKLSPYLILPENTPESFNQNTYSKTDSNLKTENNSKQKITYSQFNPNNLDQSDWMNLGFSEKQAASILKYKNNVLRGSFKNLDEIKACYMITEAKFEEMKPYIVLEIANGKNNEASTDNLKPQKSETNFAGLDLNEITADQLMDFGFDKRTANGFVGFRKSLGGFVNKNQIFETYNIDRELAEKLVATASLNASKAQKYTLVNAPESWLKTHPYFKYSADKIIFYRISNPEDKKIWKFLATKPEYENKMKLYLLN</sequence>
<protein>
    <recommendedName>
        <fullName evidence="4">Helix-hairpin-helix protein</fullName>
    </recommendedName>
</protein>
<keyword evidence="1" id="KW-0472">Membrane</keyword>
<dbReference type="SUPFAM" id="SSF47781">
    <property type="entry name" value="RuvA domain 2-like"/>
    <property type="match status" value="3"/>
</dbReference>
<organism evidence="2 3">
    <name type="scientific">Frigoriflavimonas asaccharolytica</name>
    <dbReference type="NCBI Taxonomy" id="2735899"/>
    <lineage>
        <taxon>Bacteria</taxon>
        <taxon>Pseudomonadati</taxon>
        <taxon>Bacteroidota</taxon>
        <taxon>Flavobacteriia</taxon>
        <taxon>Flavobacteriales</taxon>
        <taxon>Weeksellaceae</taxon>
        <taxon>Frigoriflavimonas</taxon>
    </lineage>
</organism>
<comment type="caution">
    <text evidence="2">The sequence shown here is derived from an EMBL/GenBank/DDBJ whole genome shotgun (WGS) entry which is preliminary data.</text>
</comment>
<feature type="transmembrane region" description="Helical" evidence="1">
    <location>
        <begin position="12"/>
        <end position="31"/>
    </location>
</feature>